<reference evidence="1" key="1">
    <citation type="submission" date="2020-03" db="EMBL/GenBank/DDBJ databases">
        <title>The deep terrestrial virosphere.</title>
        <authorList>
            <person name="Holmfeldt K."/>
            <person name="Nilsson E."/>
            <person name="Simone D."/>
            <person name="Lopez-Fernandez M."/>
            <person name="Wu X."/>
            <person name="de Brujin I."/>
            <person name="Lundin D."/>
            <person name="Andersson A."/>
            <person name="Bertilsson S."/>
            <person name="Dopson M."/>
        </authorList>
    </citation>
    <scope>NUCLEOTIDE SEQUENCE</scope>
    <source>
        <strain evidence="1">MM415B02873</strain>
    </source>
</reference>
<name>A0A6M3L2F9_9ZZZZ</name>
<protein>
    <submittedName>
        <fullName evidence="1">Uncharacterized protein</fullName>
    </submittedName>
</protein>
<dbReference type="AlphaFoldDB" id="A0A6M3L2F9"/>
<evidence type="ECO:0000313" key="1">
    <source>
        <dbReference type="EMBL" id="QJA87881.1"/>
    </source>
</evidence>
<organism evidence="1">
    <name type="scientific">viral metagenome</name>
    <dbReference type="NCBI Taxonomy" id="1070528"/>
    <lineage>
        <taxon>unclassified sequences</taxon>
        <taxon>metagenomes</taxon>
        <taxon>organismal metagenomes</taxon>
    </lineage>
</organism>
<proteinExistence type="predicted"/>
<gene>
    <name evidence="1" type="ORF">MM415B02873_0014</name>
</gene>
<accession>A0A6M3L2F9</accession>
<dbReference type="EMBL" id="MT142738">
    <property type="protein sequence ID" value="QJA87881.1"/>
    <property type="molecule type" value="Genomic_DNA"/>
</dbReference>
<sequence length="337" mass="37623">MEEVIMGTVPVVPVQDPDQSIILTSHIDNPWHSVWFTQQNVSGVPEVVMGWLVAQGFEVTDVAEDTSTTPSTYTYSLGKYGMQPWQVLLSLCNSYTIAANDARVFNEARYNEIVEAWTNMISSTETHFSAEVDRQNADLGVYISDLDTYLDGIVTAIDGNRDDLTGDYDAHALLARGFLDDLGTTELARINEHFAATLSQQLSDLTDRGLYSSAVVTDITARNTRDKDEQIQALNDRLAREKLANQHQLYGQQVQLAQYKHQVVAAKMNAYVAKFEAWKGVHADNMKLMAYQLDERNKLLIGLYSFVERREDIGPEWKDMASMIAGLGDAAGGWLTP</sequence>